<evidence type="ECO:0000313" key="2">
    <source>
        <dbReference type="EMBL" id="KAI5437225.1"/>
    </source>
</evidence>
<protein>
    <submittedName>
        <fullName evidence="2">Uncharacterized protein</fullName>
    </submittedName>
</protein>
<name>A0A9D5BB56_PEA</name>
<reference evidence="2 3" key="1">
    <citation type="journal article" date="2022" name="Nat. Genet.">
        <title>Improved pea reference genome and pan-genome highlight genomic features and evolutionary characteristics.</title>
        <authorList>
            <person name="Yang T."/>
            <person name="Liu R."/>
            <person name="Luo Y."/>
            <person name="Hu S."/>
            <person name="Wang D."/>
            <person name="Wang C."/>
            <person name="Pandey M.K."/>
            <person name="Ge S."/>
            <person name="Xu Q."/>
            <person name="Li N."/>
            <person name="Li G."/>
            <person name="Huang Y."/>
            <person name="Saxena R.K."/>
            <person name="Ji Y."/>
            <person name="Li M."/>
            <person name="Yan X."/>
            <person name="He Y."/>
            <person name="Liu Y."/>
            <person name="Wang X."/>
            <person name="Xiang C."/>
            <person name="Varshney R.K."/>
            <person name="Ding H."/>
            <person name="Gao S."/>
            <person name="Zong X."/>
        </authorList>
    </citation>
    <scope>NUCLEOTIDE SEQUENCE [LARGE SCALE GENOMIC DNA]</scope>
    <source>
        <strain evidence="2 3">cv. Zhongwan 6</strain>
    </source>
</reference>
<dbReference type="PANTHER" id="PTHR31354">
    <property type="entry name" value="OS01G0793500 PROTEIN"/>
    <property type="match status" value="1"/>
</dbReference>
<feature type="chain" id="PRO_5038542204" evidence="1">
    <location>
        <begin position="22"/>
        <end position="439"/>
    </location>
</feature>
<dbReference type="Proteomes" id="UP001058974">
    <property type="component" value="Chromosome 2"/>
</dbReference>
<keyword evidence="1" id="KW-0732">Signal</keyword>
<dbReference type="Gramene" id="Psat02G0337500-T2">
    <property type="protein sequence ID" value="KAI5437225.1"/>
    <property type="gene ID" value="KIW84_023375"/>
</dbReference>
<keyword evidence="3" id="KW-1185">Reference proteome</keyword>
<dbReference type="PANTHER" id="PTHR31354:SF7">
    <property type="entry name" value="OS09G0392000 PROTEIN"/>
    <property type="match status" value="1"/>
</dbReference>
<gene>
    <name evidence="2" type="ORF">KIW84_023375</name>
</gene>
<feature type="signal peptide" evidence="1">
    <location>
        <begin position="1"/>
        <end position="21"/>
    </location>
</feature>
<comment type="caution">
    <text evidence="2">The sequence shown here is derived from an EMBL/GenBank/DDBJ whole genome shotgun (WGS) entry which is preliminary data.</text>
</comment>
<evidence type="ECO:0000256" key="1">
    <source>
        <dbReference type="SAM" id="SignalP"/>
    </source>
</evidence>
<sequence>MSPFPFLVLLIITLFSSFGDSLKVPFRVNDLLPVLPPGISWPVLNNLHSAVDLLPSFVGSVTPYNGSIEWKGACFFDNQAKLEFTDGDRNGSGFGGAILYLKTEEAHSWTCMDLYVFATPYRVTWDYYFSAREHTLKLDSWEEPAELEYVKQHGISVFLMPAGMLGTLLSLVDVLPLFSNTAWGQKSNLEFLKKHMGATFERRIQPWRATIDPADVHSGDFLAVSKIRGRWGGFETLEKWVTGAFAGHTAVCLKDDMGNLWVGESGHENEKVTSVMSMWTRMQPAYAANMWNEALNKRLGTEDLDLHDILLETEKRGITFDELLAIPEQDDWEYSDGKSTTCVAFILSMYKEAGIFGPISSSIQVTEFTIRDAYMLRIFEDNQTRLPRWCQNENDRLPFCQILGEYRMEFPGYNTLDPYANMNEHCPSLPPTYDRPSQC</sequence>
<dbReference type="AlphaFoldDB" id="A0A9D5BB56"/>
<dbReference type="EMBL" id="JAMSHJ010000002">
    <property type="protein sequence ID" value="KAI5437225.1"/>
    <property type="molecule type" value="Genomic_DNA"/>
</dbReference>
<organism evidence="2 3">
    <name type="scientific">Pisum sativum</name>
    <name type="common">Garden pea</name>
    <name type="synonym">Lathyrus oleraceus</name>
    <dbReference type="NCBI Taxonomy" id="3888"/>
    <lineage>
        <taxon>Eukaryota</taxon>
        <taxon>Viridiplantae</taxon>
        <taxon>Streptophyta</taxon>
        <taxon>Embryophyta</taxon>
        <taxon>Tracheophyta</taxon>
        <taxon>Spermatophyta</taxon>
        <taxon>Magnoliopsida</taxon>
        <taxon>eudicotyledons</taxon>
        <taxon>Gunneridae</taxon>
        <taxon>Pentapetalae</taxon>
        <taxon>rosids</taxon>
        <taxon>fabids</taxon>
        <taxon>Fabales</taxon>
        <taxon>Fabaceae</taxon>
        <taxon>Papilionoideae</taxon>
        <taxon>50 kb inversion clade</taxon>
        <taxon>NPAAA clade</taxon>
        <taxon>Hologalegina</taxon>
        <taxon>IRL clade</taxon>
        <taxon>Fabeae</taxon>
        <taxon>Lathyrus</taxon>
    </lineage>
</organism>
<evidence type="ECO:0000313" key="3">
    <source>
        <dbReference type="Proteomes" id="UP001058974"/>
    </source>
</evidence>
<accession>A0A9D5BB56</accession>
<proteinExistence type="predicted"/>